<dbReference type="GO" id="GO:0051383">
    <property type="term" value="P:kinetochore organization"/>
    <property type="evidence" value="ECO:0007669"/>
    <property type="project" value="TreeGrafter"/>
</dbReference>
<feature type="region of interest" description="Disordered" evidence="13">
    <location>
        <begin position="173"/>
        <end position="192"/>
    </location>
</feature>
<feature type="coiled-coil region" evidence="12">
    <location>
        <begin position="326"/>
        <end position="431"/>
    </location>
</feature>
<dbReference type="InterPro" id="IPR038275">
    <property type="entry name" value="Nuf2_N_sf"/>
</dbReference>
<dbReference type="GO" id="GO:0005634">
    <property type="term" value="C:nucleus"/>
    <property type="evidence" value="ECO:0007669"/>
    <property type="project" value="UniProtKB-SubCell"/>
</dbReference>
<dbReference type="InterPro" id="IPR005549">
    <property type="entry name" value="Kinetochore_Nuf2_N"/>
</dbReference>
<keyword evidence="17" id="KW-1185">Reference proteome</keyword>
<dbReference type="InterPro" id="IPR041112">
    <property type="entry name" value="Nuf2_DHR10-like"/>
</dbReference>
<dbReference type="Pfam" id="PF03800">
    <property type="entry name" value="Nuf2"/>
    <property type="match status" value="1"/>
</dbReference>
<organism evidence="16 17">
    <name type="scientific">Cryptococcus wingfieldii CBS 7118</name>
    <dbReference type="NCBI Taxonomy" id="1295528"/>
    <lineage>
        <taxon>Eukaryota</taxon>
        <taxon>Fungi</taxon>
        <taxon>Dikarya</taxon>
        <taxon>Basidiomycota</taxon>
        <taxon>Agaricomycotina</taxon>
        <taxon>Tremellomycetes</taxon>
        <taxon>Tremellales</taxon>
        <taxon>Cryptococcaceae</taxon>
        <taxon>Cryptococcus</taxon>
    </lineage>
</organism>
<dbReference type="GO" id="GO:0051315">
    <property type="term" value="P:attachment of mitotic spindle microtubules to kinetochore"/>
    <property type="evidence" value="ECO:0007669"/>
    <property type="project" value="TreeGrafter"/>
</dbReference>
<feature type="domain" description="Nuf2 DHR10-like" evidence="15">
    <location>
        <begin position="263"/>
        <end position="377"/>
    </location>
</feature>
<proteinExistence type="inferred from homology"/>
<dbReference type="GO" id="GO:0044877">
    <property type="term" value="F:protein-containing complex binding"/>
    <property type="evidence" value="ECO:0007669"/>
    <property type="project" value="TreeGrafter"/>
</dbReference>
<evidence type="ECO:0000256" key="6">
    <source>
        <dbReference type="ARBA" id="ARBA00022776"/>
    </source>
</evidence>
<keyword evidence="7" id="KW-0995">Kinetochore</keyword>
<keyword evidence="6" id="KW-0498">Mitosis</keyword>
<evidence type="ECO:0000256" key="13">
    <source>
        <dbReference type="SAM" id="MobiDB-lite"/>
    </source>
</evidence>
<evidence type="ECO:0000259" key="15">
    <source>
        <dbReference type="Pfam" id="PF18595"/>
    </source>
</evidence>
<keyword evidence="4" id="KW-0158">Chromosome</keyword>
<reference evidence="16 17" key="1">
    <citation type="submission" date="2016-06" db="EMBL/GenBank/DDBJ databases">
        <title>Evolution of pathogenesis and genome organization in the Tremellales.</title>
        <authorList>
            <person name="Cuomo C."/>
            <person name="Litvintseva A."/>
            <person name="Heitman J."/>
            <person name="Chen Y."/>
            <person name="Sun S."/>
            <person name="Springer D."/>
            <person name="Dromer F."/>
            <person name="Young S."/>
            <person name="Zeng Q."/>
            <person name="Chapman S."/>
            <person name="Gujja S."/>
            <person name="Saif S."/>
            <person name="Birren B."/>
        </authorList>
    </citation>
    <scope>NUCLEOTIDE SEQUENCE [LARGE SCALE GENOMIC DNA]</scope>
    <source>
        <strain evidence="16 17">CBS 7118</strain>
    </source>
</reference>
<evidence type="ECO:0000256" key="2">
    <source>
        <dbReference type="ARBA" id="ARBA00004629"/>
    </source>
</evidence>
<evidence type="ECO:0000259" key="14">
    <source>
        <dbReference type="Pfam" id="PF03800"/>
    </source>
</evidence>
<keyword evidence="11" id="KW-0137">Centromere</keyword>
<feature type="domain" description="Kinetochore protein Nuf2 N-terminal" evidence="14">
    <location>
        <begin position="12"/>
        <end position="141"/>
    </location>
</feature>
<comment type="caution">
    <text evidence="16">The sequence shown here is derived from an EMBL/GenBank/DDBJ whole genome shotgun (WGS) entry which is preliminary data.</text>
</comment>
<evidence type="ECO:0000256" key="5">
    <source>
        <dbReference type="ARBA" id="ARBA00022618"/>
    </source>
</evidence>
<dbReference type="EMBL" id="AWGH01000008">
    <property type="protein sequence ID" value="ODN99532.1"/>
    <property type="molecule type" value="Genomic_DNA"/>
</dbReference>
<dbReference type="GO" id="GO:0031262">
    <property type="term" value="C:Ndc80 complex"/>
    <property type="evidence" value="ECO:0007669"/>
    <property type="project" value="InterPro"/>
</dbReference>
<evidence type="ECO:0000256" key="3">
    <source>
        <dbReference type="ARBA" id="ARBA00005498"/>
    </source>
</evidence>
<evidence type="ECO:0000256" key="1">
    <source>
        <dbReference type="ARBA" id="ARBA00004123"/>
    </source>
</evidence>
<accession>A0A1E3JFB7</accession>
<dbReference type="GO" id="GO:0045132">
    <property type="term" value="P:meiotic chromosome segregation"/>
    <property type="evidence" value="ECO:0007669"/>
    <property type="project" value="TreeGrafter"/>
</dbReference>
<dbReference type="AlphaFoldDB" id="A0A1E3JFB7"/>
<evidence type="ECO:0000256" key="10">
    <source>
        <dbReference type="ARBA" id="ARBA00023306"/>
    </source>
</evidence>
<sequence length="450" mass="52290">MSQQSRKIQIQAAFPILRAEDILECLAALEIPATLEDITKPTAASSYGIYAYLLEVLMGATGDAIEGPKQALLGMIEYKDLYNDTLQFVMFFKHCRRLALLCGINDFAMADLTRPEPVRFRKALSGIMNFAKFRDERMQTHAIYQEAYVKQQRKALEMRQKSIDLERQLQEIAKRNEADRPQSEKAQQRNEGLRSELMELNTARVKITHEYDELKKEKQQFLELVASNTRVMTQMDLQKAAAESRLVQSPDRLRRHISEMTYSIQSEKARLASFQQKARELSNRLDVISSLEVDLKSLIDLEHGIQEQRGKAEETKRGKATLEGRLEGKRVESQSLSAKLEQLQKQLLNASHKLDRQEEMRKELREKGAKRIEELKAEYMKRTKERHEWQSKRDTLLAQQKKLDSEMNAYITKHENEINELLQEYWSMRRQAGEPISFENMRHGANLASL</sequence>
<comment type="subcellular location">
    <subcellularLocation>
        <location evidence="2">Chromosome</location>
        <location evidence="2">Centromere</location>
        <location evidence="2">Kinetochore</location>
    </subcellularLocation>
    <subcellularLocation>
        <location evidence="1">Nucleus</location>
    </subcellularLocation>
</comment>
<dbReference type="Proteomes" id="UP000094819">
    <property type="component" value="Unassembled WGS sequence"/>
</dbReference>
<dbReference type="GO" id="GO:0051301">
    <property type="term" value="P:cell division"/>
    <property type="evidence" value="ECO:0007669"/>
    <property type="project" value="UniProtKB-KW"/>
</dbReference>
<name>A0A1E3JFB7_9TREE</name>
<evidence type="ECO:0000256" key="4">
    <source>
        <dbReference type="ARBA" id="ARBA00022454"/>
    </source>
</evidence>
<evidence type="ECO:0000256" key="12">
    <source>
        <dbReference type="SAM" id="Coils"/>
    </source>
</evidence>
<dbReference type="PANTHER" id="PTHR21650">
    <property type="entry name" value="MEMBRALIN/KINETOCHORE PROTEIN NUF2"/>
    <property type="match status" value="1"/>
</dbReference>
<gene>
    <name evidence="16" type="ORF">L198_03376</name>
</gene>
<evidence type="ECO:0000256" key="9">
    <source>
        <dbReference type="ARBA" id="ARBA00023242"/>
    </source>
</evidence>
<evidence type="ECO:0000256" key="7">
    <source>
        <dbReference type="ARBA" id="ARBA00022838"/>
    </source>
</evidence>
<evidence type="ECO:0000313" key="17">
    <source>
        <dbReference type="Proteomes" id="UP000094819"/>
    </source>
</evidence>
<dbReference type="GeneID" id="30192589"/>
<keyword evidence="8 12" id="KW-0175">Coiled coil</keyword>
<dbReference type="Gene3D" id="1.10.418.60">
    <property type="entry name" value="Ncd80 complex, Nuf2 subunit"/>
    <property type="match status" value="1"/>
</dbReference>
<dbReference type="GO" id="GO:0007052">
    <property type="term" value="P:mitotic spindle organization"/>
    <property type="evidence" value="ECO:0007669"/>
    <property type="project" value="TreeGrafter"/>
</dbReference>
<dbReference type="PANTHER" id="PTHR21650:SF2">
    <property type="entry name" value="KINETOCHORE PROTEIN NUF2"/>
    <property type="match status" value="1"/>
</dbReference>
<dbReference type="Pfam" id="PF18595">
    <property type="entry name" value="Nuf2_DHR10-like"/>
    <property type="match status" value="1"/>
</dbReference>
<keyword evidence="9" id="KW-0539">Nucleus</keyword>
<evidence type="ECO:0000313" key="16">
    <source>
        <dbReference type="EMBL" id="ODN99532.1"/>
    </source>
</evidence>
<dbReference type="OrthoDB" id="8194677at2759"/>
<protein>
    <submittedName>
        <fullName evidence="16">Kinetochore protein Nuf2</fullName>
    </submittedName>
</protein>
<comment type="similarity">
    <text evidence="3">Belongs to the NUF2 family.</text>
</comment>
<keyword evidence="10" id="KW-0131">Cell cycle</keyword>
<dbReference type="RefSeq" id="XP_019032609.1">
    <property type="nucleotide sequence ID" value="XM_019175506.1"/>
</dbReference>
<evidence type="ECO:0000256" key="8">
    <source>
        <dbReference type="ARBA" id="ARBA00023054"/>
    </source>
</evidence>
<keyword evidence="5" id="KW-0132">Cell division</keyword>
<evidence type="ECO:0000256" key="11">
    <source>
        <dbReference type="ARBA" id="ARBA00023328"/>
    </source>
</evidence>